<keyword evidence="2" id="KW-0808">Transferase</keyword>
<feature type="domain" description="Methyltransferase type 11" evidence="1">
    <location>
        <begin position="45"/>
        <end position="138"/>
    </location>
</feature>
<proteinExistence type="predicted"/>
<dbReference type="GO" id="GO:0032259">
    <property type="term" value="P:methylation"/>
    <property type="evidence" value="ECO:0007669"/>
    <property type="project" value="UniProtKB-KW"/>
</dbReference>
<evidence type="ECO:0000313" key="3">
    <source>
        <dbReference type="Proteomes" id="UP000273044"/>
    </source>
</evidence>
<dbReference type="Gene3D" id="3.40.50.150">
    <property type="entry name" value="Vaccinia Virus protein VP39"/>
    <property type="match status" value="1"/>
</dbReference>
<keyword evidence="3" id="KW-1185">Reference proteome</keyword>
<protein>
    <submittedName>
        <fullName evidence="2">Demethylmenaquinone methyltransferase</fullName>
        <ecNumber evidence="2">2.1.1.163</ecNumber>
    </submittedName>
</protein>
<gene>
    <name evidence="2" type="primary">ubiE_1</name>
    <name evidence="2" type="ORF">NCTC12967_00677</name>
</gene>
<dbReference type="GO" id="GO:0008757">
    <property type="term" value="F:S-adenosylmethionine-dependent methyltransferase activity"/>
    <property type="evidence" value="ECO:0007669"/>
    <property type="project" value="InterPro"/>
</dbReference>
<sequence>MRTERVRRYWDRTATRYDERVARMEERYLVPSRRWVCERAVGEVLEVAVGSGLNLPHYPPEAKLIGVDLSEGMLQLARRRAATARCEVELLRTDGSRLPFGDESFDAVVCTFSLCGFPDPRAGVEEMVRVLRPGGSLLLADHVGSTNPFIRLGQWVLQAITIPAEGEHWTRRPKRHVKALGLPIVETDRLHHGIVERLHASREAR</sequence>
<dbReference type="Pfam" id="PF08241">
    <property type="entry name" value="Methyltransf_11"/>
    <property type="match status" value="1"/>
</dbReference>
<dbReference type="CDD" id="cd02440">
    <property type="entry name" value="AdoMet_MTases"/>
    <property type="match status" value="1"/>
</dbReference>
<dbReference type="PANTHER" id="PTHR45036:SF1">
    <property type="entry name" value="METHYLTRANSFERASE LIKE 7A"/>
    <property type="match status" value="1"/>
</dbReference>
<dbReference type="Proteomes" id="UP000273044">
    <property type="component" value="Chromosome"/>
</dbReference>
<dbReference type="RefSeq" id="WP_061787886.1">
    <property type="nucleotide sequence ID" value="NZ_CAURRE010000005.1"/>
</dbReference>
<evidence type="ECO:0000313" key="2">
    <source>
        <dbReference type="EMBL" id="VEH69410.1"/>
    </source>
</evidence>
<dbReference type="InterPro" id="IPR029063">
    <property type="entry name" value="SAM-dependent_MTases_sf"/>
</dbReference>
<keyword evidence="2" id="KW-0489">Methyltransferase</keyword>
<name>A0A3S4U4C1_9ACTN</name>
<dbReference type="PANTHER" id="PTHR45036">
    <property type="entry name" value="METHYLTRANSFERASE LIKE 7B"/>
    <property type="match status" value="1"/>
</dbReference>
<dbReference type="SUPFAM" id="SSF53335">
    <property type="entry name" value="S-adenosyl-L-methionine-dependent methyltransferases"/>
    <property type="match status" value="1"/>
</dbReference>
<dbReference type="EC" id="2.1.1.163" evidence="2"/>
<dbReference type="AlphaFoldDB" id="A0A3S4U4C1"/>
<dbReference type="EMBL" id="LR134406">
    <property type="protein sequence ID" value="VEH69410.1"/>
    <property type="molecule type" value="Genomic_DNA"/>
</dbReference>
<accession>A0A3S4U4C1</accession>
<dbReference type="InterPro" id="IPR013216">
    <property type="entry name" value="Methyltransf_11"/>
</dbReference>
<dbReference type="GeneID" id="64406163"/>
<organism evidence="2 3">
    <name type="scientific">Arachnia propionica</name>
    <dbReference type="NCBI Taxonomy" id="1750"/>
    <lineage>
        <taxon>Bacteria</taxon>
        <taxon>Bacillati</taxon>
        <taxon>Actinomycetota</taxon>
        <taxon>Actinomycetes</taxon>
        <taxon>Propionibacteriales</taxon>
        <taxon>Propionibacteriaceae</taxon>
        <taxon>Arachnia</taxon>
    </lineage>
</organism>
<dbReference type="GO" id="GO:0043770">
    <property type="term" value="F:demethylmenaquinone methyltransferase activity"/>
    <property type="evidence" value="ECO:0007669"/>
    <property type="project" value="UniProtKB-EC"/>
</dbReference>
<evidence type="ECO:0000259" key="1">
    <source>
        <dbReference type="Pfam" id="PF08241"/>
    </source>
</evidence>
<dbReference type="InterPro" id="IPR052356">
    <property type="entry name" value="Thiol_S-MT"/>
</dbReference>
<reference evidence="2 3" key="1">
    <citation type="submission" date="2018-12" db="EMBL/GenBank/DDBJ databases">
        <authorList>
            <consortium name="Pathogen Informatics"/>
        </authorList>
    </citation>
    <scope>NUCLEOTIDE SEQUENCE [LARGE SCALE GENOMIC DNA]</scope>
    <source>
        <strain evidence="2 3">NCTC12967</strain>
    </source>
</reference>